<accession>A0A1T2L1W0</accession>
<dbReference type="GO" id="GO:0051082">
    <property type="term" value="F:unfolded protein binding"/>
    <property type="evidence" value="ECO:0007669"/>
    <property type="project" value="InterPro"/>
</dbReference>
<comment type="similarity">
    <text evidence="1">Belongs to the Skp family.</text>
</comment>
<protein>
    <recommendedName>
        <fullName evidence="7">Molecular chaperone Skp</fullName>
    </recommendedName>
</protein>
<dbReference type="SUPFAM" id="SSF111384">
    <property type="entry name" value="OmpH-like"/>
    <property type="match status" value="1"/>
</dbReference>
<dbReference type="AlphaFoldDB" id="A0A1T2L1W0"/>
<dbReference type="GO" id="GO:0005829">
    <property type="term" value="C:cytosol"/>
    <property type="evidence" value="ECO:0007669"/>
    <property type="project" value="TreeGrafter"/>
</dbReference>
<comment type="caution">
    <text evidence="5">The sequence shown here is derived from an EMBL/GenBank/DDBJ whole genome shotgun (WGS) entry which is preliminary data.</text>
</comment>
<dbReference type="GO" id="GO:0050821">
    <property type="term" value="P:protein stabilization"/>
    <property type="evidence" value="ECO:0007669"/>
    <property type="project" value="TreeGrafter"/>
</dbReference>
<dbReference type="PANTHER" id="PTHR35089:SF1">
    <property type="entry name" value="CHAPERONE PROTEIN SKP"/>
    <property type="match status" value="1"/>
</dbReference>
<feature type="signal peptide" evidence="4">
    <location>
        <begin position="1"/>
        <end position="22"/>
    </location>
</feature>
<evidence type="ECO:0000256" key="3">
    <source>
        <dbReference type="SAM" id="Coils"/>
    </source>
</evidence>
<evidence type="ECO:0000313" key="6">
    <source>
        <dbReference type="Proteomes" id="UP000190198"/>
    </source>
</evidence>
<organism evidence="5 6">
    <name type="scientific">Solemya elarraichensis gill symbiont</name>
    <dbReference type="NCBI Taxonomy" id="1918949"/>
    <lineage>
        <taxon>Bacteria</taxon>
        <taxon>Pseudomonadati</taxon>
        <taxon>Pseudomonadota</taxon>
        <taxon>Gammaproteobacteria</taxon>
        <taxon>sulfur-oxidizing symbionts</taxon>
    </lineage>
</organism>
<gene>
    <name evidence="5" type="ORF">BOW52_07685</name>
</gene>
<dbReference type="SMART" id="SM00935">
    <property type="entry name" value="OmpH"/>
    <property type="match status" value="1"/>
</dbReference>
<dbReference type="OrthoDB" id="5294628at2"/>
<dbReference type="RefSeq" id="WP_078477167.1">
    <property type="nucleotide sequence ID" value="NZ_MPRK01000142.1"/>
</dbReference>
<feature type="coiled-coil region" evidence="3">
    <location>
        <begin position="51"/>
        <end position="106"/>
    </location>
</feature>
<evidence type="ECO:0008006" key="7">
    <source>
        <dbReference type="Google" id="ProtNLM"/>
    </source>
</evidence>
<dbReference type="InterPro" id="IPR024930">
    <property type="entry name" value="Skp_dom_sf"/>
</dbReference>
<dbReference type="Proteomes" id="UP000190198">
    <property type="component" value="Unassembled WGS sequence"/>
</dbReference>
<keyword evidence="6" id="KW-1185">Reference proteome</keyword>
<dbReference type="InterPro" id="IPR005632">
    <property type="entry name" value="Chaperone_Skp"/>
</dbReference>
<name>A0A1T2L1W0_9GAMM</name>
<dbReference type="Pfam" id="PF03938">
    <property type="entry name" value="OmpH"/>
    <property type="match status" value="1"/>
</dbReference>
<dbReference type="EMBL" id="MPRK01000142">
    <property type="protein sequence ID" value="OOZ39079.1"/>
    <property type="molecule type" value="Genomic_DNA"/>
</dbReference>
<evidence type="ECO:0000256" key="1">
    <source>
        <dbReference type="ARBA" id="ARBA00009091"/>
    </source>
</evidence>
<proteinExistence type="inferred from homology"/>
<evidence type="ECO:0000313" key="5">
    <source>
        <dbReference type="EMBL" id="OOZ39079.1"/>
    </source>
</evidence>
<keyword evidence="3" id="KW-0175">Coiled coil</keyword>
<feature type="chain" id="PRO_5012617066" description="Molecular chaperone Skp" evidence="4">
    <location>
        <begin position="23"/>
        <end position="178"/>
    </location>
</feature>
<evidence type="ECO:0000256" key="4">
    <source>
        <dbReference type="SAM" id="SignalP"/>
    </source>
</evidence>
<reference evidence="5 6" key="1">
    <citation type="submission" date="2016-11" db="EMBL/GenBank/DDBJ databases">
        <title>Mixed transmission modes and dynamic genome evolution in an obligate animal-bacterial symbiosis.</title>
        <authorList>
            <person name="Russell S.L."/>
            <person name="Corbett-Detig R.B."/>
            <person name="Cavanaugh C.M."/>
        </authorList>
    </citation>
    <scope>NUCLEOTIDE SEQUENCE [LARGE SCALE GENOMIC DNA]</scope>
    <source>
        <strain evidence="5">Sp-SM6</strain>
    </source>
</reference>
<keyword evidence="2 4" id="KW-0732">Signal</keyword>
<dbReference type="Gene3D" id="3.30.910.20">
    <property type="entry name" value="Skp domain"/>
    <property type="match status" value="1"/>
</dbReference>
<dbReference type="PANTHER" id="PTHR35089">
    <property type="entry name" value="CHAPERONE PROTEIN SKP"/>
    <property type="match status" value="1"/>
</dbReference>
<evidence type="ECO:0000256" key="2">
    <source>
        <dbReference type="ARBA" id="ARBA00022729"/>
    </source>
</evidence>
<sequence length="178" mass="20065">MLKSLKLILPVLFLLQASAASAESSHKVGFVNVPLIMKNSPQVAEIEEGLKQEYLSRNKVLDSRREKLQELEVELKDAGSLSFEDRTALERKVLTERRRLKEATSELDEDIAFKKNDEQNRLRVLIAETIESIAREQSIDLVFETAVVYASDRADISKQVLERMQAAYGANKSESAGK</sequence>